<evidence type="ECO:0000256" key="1">
    <source>
        <dbReference type="SAM" id="MobiDB-lite"/>
    </source>
</evidence>
<dbReference type="EMBL" id="KN838671">
    <property type="protein sequence ID" value="KIJ98363.1"/>
    <property type="molecule type" value="Genomic_DNA"/>
</dbReference>
<dbReference type="HOGENOM" id="CLU_831755_0_0_1"/>
<name>A0A0C9XAB0_9AGAR</name>
<feature type="compositionally biased region" description="Low complexity" evidence="1">
    <location>
        <begin position="166"/>
        <end position="179"/>
    </location>
</feature>
<evidence type="ECO:0000313" key="3">
    <source>
        <dbReference type="EMBL" id="KIJ98363.1"/>
    </source>
</evidence>
<evidence type="ECO:0000256" key="2">
    <source>
        <dbReference type="SAM" id="Phobius"/>
    </source>
</evidence>
<feature type="compositionally biased region" description="Acidic residues" evidence="1">
    <location>
        <begin position="115"/>
        <end position="124"/>
    </location>
</feature>
<keyword evidence="2" id="KW-0812">Transmembrane</keyword>
<reference evidence="4" key="2">
    <citation type="submission" date="2015-01" db="EMBL/GenBank/DDBJ databases">
        <title>Evolutionary Origins and Diversification of the Mycorrhizal Mutualists.</title>
        <authorList>
            <consortium name="DOE Joint Genome Institute"/>
            <consortium name="Mycorrhizal Genomics Consortium"/>
            <person name="Kohler A."/>
            <person name="Kuo A."/>
            <person name="Nagy L.G."/>
            <person name="Floudas D."/>
            <person name="Copeland A."/>
            <person name="Barry K.W."/>
            <person name="Cichocki N."/>
            <person name="Veneault-Fourrey C."/>
            <person name="LaButti K."/>
            <person name="Lindquist E.A."/>
            <person name="Lipzen A."/>
            <person name="Lundell T."/>
            <person name="Morin E."/>
            <person name="Murat C."/>
            <person name="Riley R."/>
            <person name="Ohm R."/>
            <person name="Sun H."/>
            <person name="Tunlid A."/>
            <person name="Henrissat B."/>
            <person name="Grigoriev I.V."/>
            <person name="Hibbett D.S."/>
            <person name="Martin F."/>
        </authorList>
    </citation>
    <scope>NUCLEOTIDE SEQUENCE [LARGE SCALE GENOMIC DNA]</scope>
    <source>
        <strain evidence="4">LaAM-08-1</strain>
    </source>
</reference>
<feature type="region of interest" description="Disordered" evidence="1">
    <location>
        <begin position="105"/>
        <end position="128"/>
    </location>
</feature>
<protein>
    <submittedName>
        <fullName evidence="3">Uncharacterized protein</fullName>
    </submittedName>
</protein>
<feature type="compositionally biased region" description="Low complexity" evidence="1">
    <location>
        <begin position="207"/>
        <end position="224"/>
    </location>
</feature>
<keyword evidence="2" id="KW-1133">Transmembrane helix</keyword>
<dbReference type="Proteomes" id="UP000054477">
    <property type="component" value="Unassembled WGS sequence"/>
</dbReference>
<evidence type="ECO:0000313" key="4">
    <source>
        <dbReference type="Proteomes" id="UP000054477"/>
    </source>
</evidence>
<gene>
    <name evidence="3" type="ORF">K443DRAFT_104058</name>
</gene>
<keyword evidence="4" id="KW-1185">Reference proteome</keyword>
<feature type="region of interest" description="Disordered" evidence="1">
    <location>
        <begin position="163"/>
        <end position="182"/>
    </location>
</feature>
<feature type="region of interest" description="Disordered" evidence="1">
    <location>
        <begin position="187"/>
        <end position="232"/>
    </location>
</feature>
<accession>A0A0C9XAB0</accession>
<keyword evidence="2" id="KW-0472">Membrane</keyword>
<reference evidence="3 4" key="1">
    <citation type="submission" date="2014-04" db="EMBL/GenBank/DDBJ databases">
        <authorList>
            <consortium name="DOE Joint Genome Institute"/>
            <person name="Kuo A."/>
            <person name="Kohler A."/>
            <person name="Nagy L.G."/>
            <person name="Floudas D."/>
            <person name="Copeland A."/>
            <person name="Barry K.W."/>
            <person name="Cichocki N."/>
            <person name="Veneault-Fourrey C."/>
            <person name="LaButti K."/>
            <person name="Lindquist E.A."/>
            <person name="Lipzen A."/>
            <person name="Lundell T."/>
            <person name="Morin E."/>
            <person name="Murat C."/>
            <person name="Sun H."/>
            <person name="Tunlid A."/>
            <person name="Henrissat B."/>
            <person name="Grigoriev I.V."/>
            <person name="Hibbett D.S."/>
            <person name="Martin F."/>
            <person name="Nordberg H.P."/>
            <person name="Cantor M.N."/>
            <person name="Hua S.X."/>
        </authorList>
    </citation>
    <scope>NUCLEOTIDE SEQUENCE [LARGE SCALE GENOMIC DNA]</scope>
    <source>
        <strain evidence="3 4">LaAM-08-1</strain>
    </source>
</reference>
<organism evidence="3 4">
    <name type="scientific">Laccaria amethystina LaAM-08-1</name>
    <dbReference type="NCBI Taxonomy" id="1095629"/>
    <lineage>
        <taxon>Eukaryota</taxon>
        <taxon>Fungi</taxon>
        <taxon>Dikarya</taxon>
        <taxon>Basidiomycota</taxon>
        <taxon>Agaricomycotina</taxon>
        <taxon>Agaricomycetes</taxon>
        <taxon>Agaricomycetidae</taxon>
        <taxon>Agaricales</taxon>
        <taxon>Agaricineae</taxon>
        <taxon>Hydnangiaceae</taxon>
        <taxon>Laccaria</taxon>
    </lineage>
</organism>
<feature type="region of interest" description="Disordered" evidence="1">
    <location>
        <begin position="319"/>
        <end position="353"/>
    </location>
</feature>
<feature type="transmembrane region" description="Helical" evidence="2">
    <location>
        <begin position="27"/>
        <end position="50"/>
    </location>
</feature>
<feature type="transmembrane region" description="Helical" evidence="2">
    <location>
        <begin position="57"/>
        <end position="81"/>
    </location>
</feature>
<dbReference type="OrthoDB" id="3263231at2759"/>
<proteinExistence type="predicted"/>
<sequence length="353" mass="37159">MQFLAVHCMAVGLGLKAKTFYSQASHTTVFTVTTVFEPGAVITVGALSVFEPKRSNIGPIVGGVVGGVIGLVLIFLFYWYFLRQRNYKYNFAAIFDPGRLSGRHHAESGNHPDTNVDDEEEDDGMGGRLANTVIGGGIVTPFVYNPSSAEMSSVNRVAATGQQANTITSHTSRTSSSGSPIVSRFSEAESFSSGPGGGYVDYANPFETGPSPGSSRSESNTTSSGLGGVYHPRSAKEAEILRLRGPHIINPEDDTTMPQAPPFYPINPGGTTTGDTPYPGYSQAGDTGSSFARSTALPPGALRPGPRFGSGVVVHHAGEGSEMRGKIQGVPEEEEPGPEIPPTYSSLIGGERR</sequence>
<dbReference type="STRING" id="1095629.A0A0C9XAB0"/>
<dbReference type="AlphaFoldDB" id="A0A0C9XAB0"/>